<dbReference type="SUPFAM" id="SSF52540">
    <property type="entry name" value="P-loop containing nucleoside triphosphate hydrolases"/>
    <property type="match status" value="1"/>
</dbReference>
<evidence type="ECO:0000256" key="7">
    <source>
        <dbReference type="ARBA" id="ARBA00023054"/>
    </source>
</evidence>
<evidence type="ECO:0000256" key="8">
    <source>
        <dbReference type="ARBA" id="ARBA00023175"/>
    </source>
</evidence>
<dbReference type="GO" id="GO:0005874">
    <property type="term" value="C:microtubule"/>
    <property type="evidence" value="ECO:0007669"/>
    <property type="project" value="UniProtKB-KW"/>
</dbReference>
<dbReference type="GO" id="GO:0007018">
    <property type="term" value="P:microtubule-based movement"/>
    <property type="evidence" value="ECO:0007669"/>
    <property type="project" value="TreeGrafter"/>
</dbReference>
<dbReference type="Proteomes" id="UP000290365">
    <property type="component" value="Chromosome"/>
</dbReference>
<evidence type="ECO:0000313" key="13">
    <source>
        <dbReference type="Proteomes" id="UP000290365"/>
    </source>
</evidence>
<dbReference type="InterPro" id="IPR002182">
    <property type="entry name" value="NB-ARC"/>
</dbReference>
<dbReference type="GO" id="GO:0019894">
    <property type="term" value="F:kinesin binding"/>
    <property type="evidence" value="ECO:0007669"/>
    <property type="project" value="TreeGrafter"/>
</dbReference>
<comment type="similarity">
    <text evidence="2">Belongs to the kinesin light chain family.</text>
</comment>
<dbReference type="KEGG" id="kbs:EPA93_14550"/>
<evidence type="ECO:0000313" key="12">
    <source>
        <dbReference type="EMBL" id="QBD77152.1"/>
    </source>
</evidence>
<feature type="repeat" description="TPR" evidence="10">
    <location>
        <begin position="505"/>
        <end position="538"/>
    </location>
</feature>
<dbReference type="InterPro" id="IPR002151">
    <property type="entry name" value="Kinesin_light"/>
</dbReference>
<dbReference type="AlphaFoldDB" id="A0A4P6JPX7"/>
<dbReference type="Pfam" id="PF13374">
    <property type="entry name" value="TPR_10"/>
    <property type="match status" value="3"/>
</dbReference>
<dbReference type="PANTHER" id="PTHR45783:SF3">
    <property type="entry name" value="KINESIN LIGHT CHAIN"/>
    <property type="match status" value="1"/>
</dbReference>
<dbReference type="Gene3D" id="1.25.40.10">
    <property type="entry name" value="Tetratricopeptide repeat domain"/>
    <property type="match status" value="3"/>
</dbReference>
<dbReference type="InterPro" id="IPR019734">
    <property type="entry name" value="TPR_rpt"/>
</dbReference>
<gene>
    <name evidence="12" type="ORF">EPA93_14550</name>
</gene>
<keyword evidence="8" id="KW-0505">Motor protein</keyword>
<dbReference type="EMBL" id="CP035758">
    <property type="protein sequence ID" value="QBD77152.1"/>
    <property type="molecule type" value="Genomic_DNA"/>
</dbReference>
<evidence type="ECO:0000256" key="5">
    <source>
        <dbReference type="ARBA" id="ARBA00022737"/>
    </source>
</evidence>
<dbReference type="PROSITE" id="PS50943">
    <property type="entry name" value="HTH_CROC1"/>
    <property type="match status" value="1"/>
</dbReference>
<dbReference type="Pfam" id="PF01381">
    <property type="entry name" value="HTH_3"/>
    <property type="match status" value="1"/>
</dbReference>
<dbReference type="NCBIfam" id="NF040586">
    <property type="entry name" value="FxSxx_TPR"/>
    <property type="match status" value="1"/>
</dbReference>
<feature type="repeat" description="TPR" evidence="10">
    <location>
        <begin position="589"/>
        <end position="622"/>
    </location>
</feature>
<dbReference type="InterPro" id="IPR010982">
    <property type="entry name" value="Lambda_DNA-bd_dom_sf"/>
</dbReference>
<dbReference type="Gene3D" id="3.40.50.300">
    <property type="entry name" value="P-loop containing nucleotide triphosphate hydrolases"/>
    <property type="match status" value="1"/>
</dbReference>
<dbReference type="Pfam" id="PF25000">
    <property type="entry name" value="DUF7779"/>
    <property type="match status" value="1"/>
</dbReference>
<proteinExistence type="inferred from homology"/>
<sequence>MRKVEGIEKLKDPLQYSPEMIGVSYMDSIEIGSFGELLRAYRKKRHMKQQVLAAQLGVHYNTISKWERGLCLPDSKGMVIELAKLLWLNERETRLLLEASLTALSPYWLVPYQRNPFFAGRRELVDKLHNLLNAKAKKVARPCALTGLGGIGKTQLALEYAYRYANEYHAVFWVAAETQESILSSFLAIANLLRLAESEEKDQLRTLQAVLRWLSTHKEWLLIFDNVEDLALLKQYFPTARQGAIILTTRLHGMEGLAYPLNLSALSAKEGFHFLLLRSGLLDTLEADSEYAKRTQTIANLLVQDMEGLPLALDQAGAYIEFTKCSLADYRGMFQSDRIKLLNERSELAAHPLSVVKTFLLSFEQLTRVNAVAAELLKICALLAPEAIPEEFFTQGGPHLSSQLAEVTQDPYLFNQMIGAILSYSLLTRQQQSHTFSMHRLVQAVLRETMSGEEQKQWQENILVALEAIFPMTTGTGSDCGRLISQAFACVHACSTWQYSSLILASLLYKMADYLRSRADYGQAETLYKQALEMREEKLGAHHLDMAPLLCDLGNLYREQGKYERAEKLYQQALEIQRQEPGVQQLKIASSLKALANLYRRQGKFKQAGHVYQQVLEIQEQALGPDHLETACVHNGLAIVNCNQGNYQRAEQFSQYALRVLEGALGSKHPDVASALNNQAIVYYEQGKYEQAEELYQRSRSIREEVLGLDHPDTIASISNLAGLYCEQGKYAQAEELSLHARSQWVQALGADHPDTAYPLLNLARIAHGRGNYEQAEALYKQTLEIWERTLGTEHPDVAEALNYLANLYYQRDEYQQAEVLYQRALFIREVHLPPRHLLIAQTLYDFAMLRQAQSRNEEALALYQRALDIRQEIVGWHDPRTNEVCKRIRILQGKSQEE</sequence>
<accession>A0A4P6JPX7</accession>
<dbReference type="PANTHER" id="PTHR45783">
    <property type="entry name" value="KINESIN LIGHT CHAIN"/>
    <property type="match status" value="1"/>
</dbReference>
<feature type="repeat" description="TPR" evidence="10">
    <location>
        <begin position="547"/>
        <end position="580"/>
    </location>
</feature>
<feature type="domain" description="HTH cro/C1-type" evidence="11">
    <location>
        <begin position="38"/>
        <end position="69"/>
    </location>
</feature>
<dbReference type="GO" id="GO:0005737">
    <property type="term" value="C:cytoplasm"/>
    <property type="evidence" value="ECO:0007669"/>
    <property type="project" value="TreeGrafter"/>
</dbReference>
<dbReference type="PROSITE" id="PS50005">
    <property type="entry name" value="TPR"/>
    <property type="match status" value="5"/>
</dbReference>
<dbReference type="InterPro" id="IPR011990">
    <property type="entry name" value="TPR-like_helical_dom_sf"/>
</dbReference>
<dbReference type="GO" id="GO:0005871">
    <property type="term" value="C:kinesin complex"/>
    <property type="evidence" value="ECO:0007669"/>
    <property type="project" value="InterPro"/>
</dbReference>
<reference evidence="12 13" key="1">
    <citation type="submission" date="2019-01" db="EMBL/GenBank/DDBJ databases">
        <title>Ktedonosporobacter rubrisoli SCAWS-G2.</title>
        <authorList>
            <person name="Huang Y."/>
            <person name="Yan B."/>
        </authorList>
    </citation>
    <scope>NUCLEOTIDE SEQUENCE [LARGE SCALE GENOMIC DNA]</scope>
    <source>
        <strain evidence="12 13">SCAWS-G2</strain>
    </source>
</reference>
<evidence type="ECO:0000256" key="1">
    <source>
        <dbReference type="ARBA" id="ARBA00004245"/>
    </source>
</evidence>
<organism evidence="12 13">
    <name type="scientific">Ktedonosporobacter rubrisoli</name>
    <dbReference type="NCBI Taxonomy" id="2509675"/>
    <lineage>
        <taxon>Bacteria</taxon>
        <taxon>Bacillati</taxon>
        <taxon>Chloroflexota</taxon>
        <taxon>Ktedonobacteria</taxon>
        <taxon>Ktedonobacterales</taxon>
        <taxon>Ktedonosporobacteraceae</taxon>
        <taxon>Ktedonosporobacter</taxon>
    </lineage>
</organism>
<evidence type="ECO:0000256" key="2">
    <source>
        <dbReference type="ARBA" id="ARBA00009622"/>
    </source>
</evidence>
<evidence type="ECO:0000256" key="4">
    <source>
        <dbReference type="ARBA" id="ARBA00022701"/>
    </source>
</evidence>
<dbReference type="InterPro" id="IPR001387">
    <property type="entry name" value="Cro/C1-type_HTH"/>
</dbReference>
<comment type="subcellular location">
    <subcellularLocation>
        <location evidence="1">Cytoplasm</location>
        <location evidence="1">Cytoskeleton</location>
    </subcellularLocation>
</comment>
<dbReference type="SUPFAM" id="SSF47413">
    <property type="entry name" value="lambda repressor-like DNA-binding domains"/>
    <property type="match status" value="1"/>
</dbReference>
<evidence type="ECO:0000256" key="9">
    <source>
        <dbReference type="ARBA" id="ARBA00023212"/>
    </source>
</evidence>
<evidence type="ECO:0000256" key="6">
    <source>
        <dbReference type="ARBA" id="ARBA00022803"/>
    </source>
</evidence>
<dbReference type="Gene3D" id="1.10.260.40">
    <property type="entry name" value="lambda repressor-like DNA-binding domains"/>
    <property type="match status" value="1"/>
</dbReference>
<feature type="repeat" description="TPR" evidence="10">
    <location>
        <begin position="799"/>
        <end position="832"/>
    </location>
</feature>
<keyword evidence="4" id="KW-0493">Microtubule</keyword>
<dbReference type="CDD" id="cd00093">
    <property type="entry name" value="HTH_XRE"/>
    <property type="match status" value="1"/>
</dbReference>
<dbReference type="GO" id="GO:0043531">
    <property type="term" value="F:ADP binding"/>
    <property type="evidence" value="ECO:0007669"/>
    <property type="project" value="InterPro"/>
</dbReference>
<dbReference type="InterPro" id="IPR056681">
    <property type="entry name" value="DUF7779"/>
</dbReference>
<keyword evidence="3" id="KW-0963">Cytoplasm</keyword>
<keyword evidence="7" id="KW-0175">Coiled coil</keyword>
<keyword evidence="9" id="KW-0206">Cytoskeleton</keyword>
<dbReference type="PROSITE" id="PS50293">
    <property type="entry name" value="TPR_REGION"/>
    <property type="match status" value="1"/>
</dbReference>
<dbReference type="SMART" id="SM00028">
    <property type="entry name" value="TPR"/>
    <property type="match status" value="8"/>
</dbReference>
<name>A0A4P6JPX7_KTERU</name>
<dbReference type="Pfam" id="PF13424">
    <property type="entry name" value="TPR_12"/>
    <property type="match status" value="3"/>
</dbReference>
<evidence type="ECO:0000259" key="11">
    <source>
        <dbReference type="PROSITE" id="PS50943"/>
    </source>
</evidence>
<protein>
    <submittedName>
        <fullName evidence="12">Helix-turn-helix domain-containing protein</fullName>
    </submittedName>
</protein>
<evidence type="ECO:0000256" key="3">
    <source>
        <dbReference type="ARBA" id="ARBA00022490"/>
    </source>
</evidence>
<dbReference type="InterPro" id="IPR027417">
    <property type="entry name" value="P-loop_NTPase"/>
</dbReference>
<dbReference type="SUPFAM" id="SSF48452">
    <property type="entry name" value="TPR-like"/>
    <property type="match status" value="1"/>
</dbReference>
<keyword evidence="13" id="KW-1185">Reference proteome</keyword>
<keyword evidence="6 10" id="KW-0802">TPR repeat</keyword>
<dbReference type="OrthoDB" id="582340at2"/>
<dbReference type="PRINTS" id="PR00364">
    <property type="entry name" value="DISEASERSIST"/>
</dbReference>
<feature type="repeat" description="TPR" evidence="10">
    <location>
        <begin position="673"/>
        <end position="706"/>
    </location>
</feature>
<evidence type="ECO:0000256" key="10">
    <source>
        <dbReference type="PROSITE-ProRule" id="PRU00339"/>
    </source>
</evidence>
<keyword evidence="5" id="KW-0677">Repeat</keyword>
<dbReference type="Pfam" id="PF00931">
    <property type="entry name" value="NB-ARC"/>
    <property type="match status" value="1"/>
</dbReference>
<dbReference type="SMART" id="SM00530">
    <property type="entry name" value="HTH_XRE"/>
    <property type="match status" value="1"/>
</dbReference>
<dbReference type="GO" id="GO:0003677">
    <property type="term" value="F:DNA binding"/>
    <property type="evidence" value="ECO:0007669"/>
    <property type="project" value="InterPro"/>
</dbReference>